<feature type="region of interest" description="Disordered" evidence="1">
    <location>
        <begin position="434"/>
        <end position="500"/>
    </location>
</feature>
<gene>
    <name evidence="2" type="ORF">H696_05797</name>
</gene>
<feature type="region of interest" description="Disordered" evidence="1">
    <location>
        <begin position="109"/>
        <end position="153"/>
    </location>
</feature>
<feature type="compositionally biased region" description="Low complexity" evidence="1">
    <location>
        <begin position="110"/>
        <end position="130"/>
    </location>
</feature>
<feature type="compositionally biased region" description="Low complexity" evidence="1">
    <location>
        <begin position="478"/>
        <end position="493"/>
    </location>
</feature>
<sequence length="553" mass="57581">MENEATSGEPGSAQYRWKAAPAEIRPSSWPMRSNARPRSAPELASAARQVNSPKAALRRRVSHRCTGGPGAGLRRLRAIWCMSAVYSTRGGSSRRRKFRWSRATQGSGRGCLRARASASSGAGRLAARPASGERARGPSSRVSRMPEPDAGRGARLDRVAARMAAGAPVLLGTPDRAVKMLAPMDPGDGPGGGGLADGWAGPGPGPAGGVTSPRPSTMPSARGSDTPKRSMASMAGRARRLSMQRPGSAAAWSSGQLPRPKRRRREPKSSMLPGPGGRADSRRKGAPRDSKKSGPMPRAPAKSRVTSPTHPDRAMSSIRLSTSMADPGPGAASERAAKLAARTATGVRSIGPAGGLHWHRSGRRAGCSHTQNPDPSVVPCHRATRAKASSAVTSAGARTWKRRSRGMCSVVGPGLAVPRAVAVPLAVADLPAGGEPPGSCHGPGPARRLDKSAGDMTTTRLPASPGMKTRLAERELPAGAGCASDRGAASASRAGRRTCTRPLRREYRACRWKTSTGRPSSRGVCRSDGSPMSRAPSAATWARPSSRPTVARR</sequence>
<keyword evidence="3" id="KW-1185">Reference proteome</keyword>
<proteinExistence type="predicted"/>
<dbReference type="GeneID" id="20530522"/>
<dbReference type="AlphaFoldDB" id="A0A058Z2D9"/>
<feature type="region of interest" description="Disordered" evidence="1">
    <location>
        <begin position="26"/>
        <end position="63"/>
    </location>
</feature>
<evidence type="ECO:0000313" key="3">
    <source>
        <dbReference type="Proteomes" id="UP000030693"/>
    </source>
</evidence>
<dbReference type="EMBL" id="KB932214">
    <property type="protein sequence ID" value="KCV67687.1"/>
    <property type="molecule type" value="Genomic_DNA"/>
</dbReference>
<evidence type="ECO:0000256" key="1">
    <source>
        <dbReference type="SAM" id="MobiDB-lite"/>
    </source>
</evidence>
<feature type="region of interest" description="Disordered" evidence="1">
    <location>
        <begin position="512"/>
        <end position="553"/>
    </location>
</feature>
<reference evidence="2" key="1">
    <citation type="submission" date="2013-04" db="EMBL/GenBank/DDBJ databases">
        <title>The Genome Sequence of Fonticula alba ATCC 38817.</title>
        <authorList>
            <consortium name="The Broad Institute Genomics Platform"/>
            <person name="Russ C."/>
            <person name="Cuomo C."/>
            <person name="Burger G."/>
            <person name="Gray M.W."/>
            <person name="Holland P.W.H."/>
            <person name="King N."/>
            <person name="Lang F.B.F."/>
            <person name="Roger A.J."/>
            <person name="Ruiz-Trillo I."/>
            <person name="Brown M."/>
            <person name="Walker B."/>
            <person name="Young S."/>
            <person name="Zeng Q."/>
            <person name="Gargeya S."/>
            <person name="Fitzgerald M."/>
            <person name="Haas B."/>
            <person name="Abouelleil A."/>
            <person name="Allen A.W."/>
            <person name="Alvarado L."/>
            <person name="Arachchi H.M."/>
            <person name="Berlin A.M."/>
            <person name="Chapman S.B."/>
            <person name="Gainer-Dewar J."/>
            <person name="Goldberg J."/>
            <person name="Griggs A."/>
            <person name="Gujja S."/>
            <person name="Hansen M."/>
            <person name="Howarth C."/>
            <person name="Imamovic A."/>
            <person name="Ireland A."/>
            <person name="Larimer J."/>
            <person name="McCowan C."/>
            <person name="Murphy C."/>
            <person name="Pearson M."/>
            <person name="Poon T.W."/>
            <person name="Priest M."/>
            <person name="Roberts A."/>
            <person name="Saif S."/>
            <person name="Shea T."/>
            <person name="Sisk P."/>
            <person name="Sykes S."/>
            <person name="Wortman J."/>
            <person name="Nusbaum C."/>
            <person name="Birren B."/>
        </authorList>
    </citation>
    <scope>NUCLEOTIDE SEQUENCE [LARGE SCALE GENOMIC DNA]</scope>
    <source>
        <strain evidence="2">ATCC 38817</strain>
    </source>
</reference>
<feature type="region of interest" description="Disordered" evidence="1">
    <location>
        <begin position="183"/>
        <end position="402"/>
    </location>
</feature>
<feature type="compositionally biased region" description="Basic and acidic residues" evidence="1">
    <location>
        <begin position="144"/>
        <end position="153"/>
    </location>
</feature>
<organism evidence="2">
    <name type="scientific">Fonticula alba</name>
    <name type="common">Slime mold</name>
    <dbReference type="NCBI Taxonomy" id="691883"/>
    <lineage>
        <taxon>Eukaryota</taxon>
        <taxon>Rotosphaerida</taxon>
        <taxon>Fonticulaceae</taxon>
        <taxon>Fonticula</taxon>
    </lineage>
</organism>
<feature type="compositionally biased region" description="Basic and acidic residues" evidence="1">
    <location>
        <begin position="279"/>
        <end position="292"/>
    </location>
</feature>
<name>A0A058Z2D9_FONAL</name>
<dbReference type="RefSeq" id="XP_009497871.1">
    <property type="nucleotide sequence ID" value="XM_009499596.1"/>
</dbReference>
<accession>A0A058Z2D9</accession>
<feature type="compositionally biased region" description="Low complexity" evidence="1">
    <location>
        <begin position="331"/>
        <end position="345"/>
    </location>
</feature>
<dbReference type="Proteomes" id="UP000030693">
    <property type="component" value="Unassembled WGS sequence"/>
</dbReference>
<feature type="compositionally biased region" description="Gly residues" evidence="1">
    <location>
        <begin position="188"/>
        <end position="208"/>
    </location>
</feature>
<evidence type="ECO:0000313" key="2">
    <source>
        <dbReference type="EMBL" id="KCV67687.1"/>
    </source>
</evidence>
<protein>
    <submittedName>
        <fullName evidence="2">Uncharacterized protein</fullName>
    </submittedName>
</protein>